<protein>
    <submittedName>
        <fullName evidence="2">Nuclear transport factor 2 family protein</fullName>
    </submittedName>
</protein>
<gene>
    <name evidence="2" type="ORF">E1212_23550</name>
</gene>
<name>A0A4R4REM3_9ACTN</name>
<evidence type="ECO:0000313" key="2">
    <source>
        <dbReference type="EMBL" id="TDC47670.1"/>
    </source>
</evidence>
<dbReference type="Pfam" id="PF12680">
    <property type="entry name" value="SnoaL_2"/>
    <property type="match status" value="1"/>
</dbReference>
<keyword evidence="3" id="KW-1185">Reference proteome</keyword>
<dbReference type="Proteomes" id="UP000295621">
    <property type="component" value="Unassembled WGS sequence"/>
</dbReference>
<evidence type="ECO:0000259" key="1">
    <source>
        <dbReference type="Pfam" id="PF12680"/>
    </source>
</evidence>
<accession>A0A4R4REM3</accession>
<sequence>MSSAALDVALAYHRAWAGGDLDAALRFIADDVVCEAPPGRLSGVDAYRAFMEPYVSQLLGVTLLAAFGDDETAVVMYDSSTRLVAQAPGAERVTVAGGRIVHSWFVFDRAPFQAARAAVVGSGDAEAPAS</sequence>
<feature type="domain" description="SnoaL-like" evidence="1">
    <location>
        <begin position="11"/>
        <end position="102"/>
    </location>
</feature>
<evidence type="ECO:0000313" key="3">
    <source>
        <dbReference type="Proteomes" id="UP000295621"/>
    </source>
</evidence>
<dbReference type="AlphaFoldDB" id="A0A4R4REM3"/>
<dbReference type="Gene3D" id="3.10.450.50">
    <property type="match status" value="1"/>
</dbReference>
<dbReference type="RefSeq" id="WP_131987003.1">
    <property type="nucleotide sequence ID" value="NZ_SMKL01000070.1"/>
</dbReference>
<comment type="caution">
    <text evidence="2">The sequence shown here is derived from an EMBL/GenBank/DDBJ whole genome shotgun (WGS) entry which is preliminary data.</text>
</comment>
<dbReference type="OrthoDB" id="672913at2"/>
<organism evidence="2 3">
    <name type="scientific">Jiangella ureilytica</name>
    <dbReference type="NCBI Taxonomy" id="2530374"/>
    <lineage>
        <taxon>Bacteria</taxon>
        <taxon>Bacillati</taxon>
        <taxon>Actinomycetota</taxon>
        <taxon>Actinomycetes</taxon>
        <taxon>Jiangellales</taxon>
        <taxon>Jiangellaceae</taxon>
        <taxon>Jiangella</taxon>
    </lineage>
</organism>
<proteinExistence type="predicted"/>
<dbReference type="InterPro" id="IPR037401">
    <property type="entry name" value="SnoaL-like"/>
</dbReference>
<dbReference type="InterPro" id="IPR032710">
    <property type="entry name" value="NTF2-like_dom_sf"/>
</dbReference>
<dbReference type="SUPFAM" id="SSF54427">
    <property type="entry name" value="NTF2-like"/>
    <property type="match status" value="1"/>
</dbReference>
<reference evidence="2 3" key="1">
    <citation type="submission" date="2019-02" db="EMBL/GenBank/DDBJ databases">
        <title>Draft genome sequences of novel Actinobacteria.</title>
        <authorList>
            <person name="Sahin N."/>
            <person name="Ay H."/>
            <person name="Saygin H."/>
        </authorList>
    </citation>
    <scope>NUCLEOTIDE SEQUENCE [LARGE SCALE GENOMIC DNA]</scope>
    <source>
        <strain evidence="2 3">KC603</strain>
    </source>
</reference>
<dbReference type="EMBL" id="SMKL01000070">
    <property type="protein sequence ID" value="TDC47670.1"/>
    <property type="molecule type" value="Genomic_DNA"/>
</dbReference>